<evidence type="ECO:0000313" key="1">
    <source>
        <dbReference type="EMBL" id="CAB4154209.1"/>
    </source>
</evidence>
<accession>A0A6J5N569</accession>
<gene>
    <name evidence="1" type="ORF">UFOVP631_9</name>
</gene>
<protein>
    <submittedName>
        <fullName evidence="1">Uncharacterized protein</fullName>
    </submittedName>
</protein>
<organism evidence="1">
    <name type="scientific">uncultured Caudovirales phage</name>
    <dbReference type="NCBI Taxonomy" id="2100421"/>
    <lineage>
        <taxon>Viruses</taxon>
        <taxon>Duplodnaviria</taxon>
        <taxon>Heunggongvirae</taxon>
        <taxon>Uroviricota</taxon>
        <taxon>Caudoviricetes</taxon>
        <taxon>Peduoviridae</taxon>
        <taxon>Maltschvirus</taxon>
        <taxon>Maltschvirus maltsch</taxon>
    </lineage>
</organism>
<sequence>MDNTTAVYIGNETVTTTNGFSLFKEDSLELQCYPNEHVYVVSTKGNHPISFLKQV</sequence>
<name>A0A6J5N569_9CAUD</name>
<reference evidence="1" key="1">
    <citation type="submission" date="2020-04" db="EMBL/GenBank/DDBJ databases">
        <authorList>
            <person name="Chiriac C."/>
            <person name="Salcher M."/>
            <person name="Ghai R."/>
            <person name="Kavagutti S V."/>
        </authorList>
    </citation>
    <scope>NUCLEOTIDE SEQUENCE</scope>
</reference>
<dbReference type="EMBL" id="LR796611">
    <property type="protein sequence ID" value="CAB4154209.1"/>
    <property type="molecule type" value="Genomic_DNA"/>
</dbReference>
<proteinExistence type="predicted"/>